<organism evidence="1">
    <name type="scientific">Burkholderia orbicola (strain AU 1054)</name>
    <dbReference type="NCBI Taxonomy" id="331271"/>
    <lineage>
        <taxon>Bacteria</taxon>
        <taxon>Pseudomonadati</taxon>
        <taxon>Pseudomonadota</taxon>
        <taxon>Betaproteobacteria</taxon>
        <taxon>Burkholderiales</taxon>
        <taxon>Burkholderiaceae</taxon>
        <taxon>Burkholderia</taxon>
        <taxon>Burkholderia cepacia complex</taxon>
        <taxon>Burkholderia orbicola</taxon>
    </lineage>
</organism>
<dbReference type="HOGENOM" id="CLU_2714539_0_0_4"/>
<evidence type="ECO:0000313" key="1">
    <source>
        <dbReference type="EMBL" id="ABF75179.1"/>
    </source>
</evidence>
<reference evidence="1" key="1">
    <citation type="submission" date="2006-05" db="EMBL/GenBank/DDBJ databases">
        <title>Complete sequence of chromosome 1 of Burkholderia cenocepacia AU 1054.</title>
        <authorList>
            <consortium name="US DOE Joint Genome Institute"/>
            <person name="Copeland A."/>
            <person name="Lucas S."/>
            <person name="Lapidus A."/>
            <person name="Barry K."/>
            <person name="Detter J.C."/>
            <person name="Glavina del Rio T."/>
            <person name="Hammon N."/>
            <person name="Israni S."/>
            <person name="Dalin E."/>
            <person name="Tice H."/>
            <person name="Pitluck S."/>
            <person name="Chain P."/>
            <person name="Malfatti S."/>
            <person name="Shin M."/>
            <person name="Vergez L."/>
            <person name="Schmutz J."/>
            <person name="Larimer F."/>
            <person name="Land M."/>
            <person name="Hauser L."/>
            <person name="Kyrpides N."/>
            <person name="Lykidis A."/>
            <person name="LiPuma J.J."/>
            <person name="Konstantinidis K."/>
            <person name="Tiedje J.M."/>
            <person name="Richardson P."/>
        </authorList>
    </citation>
    <scope>NUCLEOTIDE SEQUENCE [LARGE SCALE GENOMIC DNA]</scope>
    <source>
        <strain evidence="1">AU 1054</strain>
    </source>
</reference>
<accession>A0A0H2XLC2</accession>
<name>A0A0H2XLC2_BURO1</name>
<gene>
    <name evidence="1" type="ordered locus">Bcen_0265</name>
</gene>
<protein>
    <submittedName>
        <fullName evidence="1">Uncharacterized protein</fullName>
    </submittedName>
</protein>
<proteinExistence type="predicted"/>
<dbReference type="AlphaFoldDB" id="A0A0H2XLC2"/>
<sequence length="72" mass="7805">MQIRAKTAISRGSFAGIRQCRETTAHFPVQVSHSPPDRAKRPVTTLTGQVLAPHRPAALHSIQASESVFTLS</sequence>
<dbReference type="EMBL" id="CP000378">
    <property type="protein sequence ID" value="ABF75179.1"/>
    <property type="molecule type" value="Genomic_DNA"/>
</dbReference>